<dbReference type="AlphaFoldDB" id="G4TQB1"/>
<evidence type="ECO:0008006" key="4">
    <source>
        <dbReference type="Google" id="ProtNLM"/>
    </source>
</evidence>
<proteinExistence type="predicted"/>
<dbReference type="InterPro" id="IPR011993">
    <property type="entry name" value="PH-like_dom_sf"/>
</dbReference>
<organism evidence="2 3">
    <name type="scientific">Serendipita indica (strain DSM 11827)</name>
    <name type="common">Root endophyte fungus</name>
    <name type="synonym">Piriformospora indica</name>
    <dbReference type="NCBI Taxonomy" id="1109443"/>
    <lineage>
        <taxon>Eukaryota</taxon>
        <taxon>Fungi</taxon>
        <taxon>Dikarya</taxon>
        <taxon>Basidiomycota</taxon>
        <taxon>Agaricomycotina</taxon>
        <taxon>Agaricomycetes</taxon>
        <taxon>Sebacinales</taxon>
        <taxon>Serendipitaceae</taxon>
        <taxon>Serendipita</taxon>
    </lineage>
</organism>
<comment type="caution">
    <text evidence="2">The sequence shown here is derived from an EMBL/GenBank/DDBJ whole genome shotgun (WGS) entry which is preliminary data.</text>
</comment>
<accession>G4TQB1</accession>
<keyword evidence="3" id="KW-1185">Reference proteome</keyword>
<feature type="region of interest" description="Disordered" evidence="1">
    <location>
        <begin position="1"/>
        <end position="49"/>
    </location>
</feature>
<dbReference type="SUPFAM" id="SSF50729">
    <property type="entry name" value="PH domain-like"/>
    <property type="match status" value="1"/>
</dbReference>
<reference evidence="2 3" key="1">
    <citation type="journal article" date="2011" name="PLoS Pathog.">
        <title>Endophytic Life Strategies Decoded by Genome and Transcriptome Analyses of the Mutualistic Root Symbiont Piriformospora indica.</title>
        <authorList>
            <person name="Zuccaro A."/>
            <person name="Lahrmann U."/>
            <person name="Guldener U."/>
            <person name="Langen G."/>
            <person name="Pfiffi S."/>
            <person name="Biedenkopf D."/>
            <person name="Wong P."/>
            <person name="Samans B."/>
            <person name="Grimm C."/>
            <person name="Basiewicz M."/>
            <person name="Murat C."/>
            <person name="Martin F."/>
            <person name="Kogel K.H."/>
        </authorList>
    </citation>
    <scope>NUCLEOTIDE SEQUENCE [LARGE SCALE GENOMIC DNA]</scope>
    <source>
        <strain evidence="2 3">DSM 11827</strain>
    </source>
</reference>
<dbReference type="PANTHER" id="PTHR37283:SF1">
    <property type="entry name" value="PH DOMAIN-CONTAINING PROTEIN YHR131C"/>
    <property type="match status" value="1"/>
</dbReference>
<evidence type="ECO:0000313" key="3">
    <source>
        <dbReference type="Proteomes" id="UP000007148"/>
    </source>
</evidence>
<feature type="region of interest" description="Disordered" evidence="1">
    <location>
        <begin position="114"/>
        <end position="182"/>
    </location>
</feature>
<protein>
    <recommendedName>
        <fullName evidence="4">PH domain-containing protein</fullName>
    </recommendedName>
</protein>
<dbReference type="PANTHER" id="PTHR37283">
    <property type="entry name" value="PH DOMAIN-CONTAINING PROTEIN YHR131C"/>
    <property type="match status" value="1"/>
</dbReference>
<feature type="compositionally biased region" description="Low complexity" evidence="1">
    <location>
        <begin position="329"/>
        <end position="345"/>
    </location>
</feature>
<feature type="region of interest" description="Disordered" evidence="1">
    <location>
        <begin position="319"/>
        <end position="398"/>
    </location>
</feature>
<dbReference type="STRING" id="1109443.G4TQB1"/>
<evidence type="ECO:0000313" key="2">
    <source>
        <dbReference type="EMBL" id="CCA73504.1"/>
    </source>
</evidence>
<evidence type="ECO:0000256" key="1">
    <source>
        <dbReference type="SAM" id="MobiDB-lite"/>
    </source>
</evidence>
<dbReference type="Gene3D" id="2.30.29.30">
    <property type="entry name" value="Pleckstrin-homology domain (PH domain)/Phosphotyrosine-binding domain (PTB)"/>
    <property type="match status" value="1"/>
</dbReference>
<dbReference type="Proteomes" id="UP000007148">
    <property type="component" value="Unassembled WGS sequence"/>
</dbReference>
<name>G4TQB1_SERID</name>
<sequence length="398" mass="44276">MNDDLIPPPWSPSPLLGRSMPSSPHADRSDTVPPLENEHMASSPPPAYSNSLRLATLCQRKKEFKSAFEKVHRGQRRWEVVWLVLDGTLLRVYAPTKEERKSLEERYTLIKLTQTARPSSPRGTIENPPPRPAQPTSHLSPLHRAHTVHDPSPLGRPMLIASSTRDNQEGTGNGSSSLQTHRRTTSIVKVADDLQLAPITQRSQMGSIANHSAPLLVHATRPIFPIVPTPDFSKRTACRQYGTRNATCSRPEGYIKREHVLRFTLNDGKQFLVQLNSKSEMISWLQCMSVAAPLALDIDERPMPEPAHYPRTRRRALELTGAIPRRPRTAPAALGSASRPAAAPAYDGTSETQDDNDHEIEEDIDEALDHLPSPPPRRPPAVRSLSSVEHARRMGIQL</sequence>
<dbReference type="InParanoid" id="G4TQB1"/>
<dbReference type="HOGENOM" id="CLU_692823_0_0_1"/>
<feature type="compositionally biased region" description="Acidic residues" evidence="1">
    <location>
        <begin position="352"/>
        <end position="366"/>
    </location>
</feature>
<dbReference type="EMBL" id="CAFZ01000231">
    <property type="protein sequence ID" value="CCA73504.1"/>
    <property type="molecule type" value="Genomic_DNA"/>
</dbReference>
<gene>
    <name evidence="2" type="ORF">PIIN_07457</name>
</gene>
<feature type="compositionally biased region" description="Pro residues" evidence="1">
    <location>
        <begin position="1"/>
        <end position="12"/>
    </location>
</feature>
<dbReference type="OrthoDB" id="5865767at2759"/>